<accession>A0ACD5ENS6</accession>
<evidence type="ECO:0000313" key="2">
    <source>
        <dbReference type="Proteomes" id="UP000078465"/>
    </source>
</evidence>
<protein>
    <submittedName>
        <fullName evidence="1">Uncharacterized protein</fullName>
    </submittedName>
</protein>
<reference evidence="1" key="1">
    <citation type="submission" date="2024-10" db="EMBL/GenBank/DDBJ databases">
        <title>Strain of Rhizobium-related bacteria isolated fromm roots of Vavilovia formosa.</title>
        <authorList>
            <person name="Kimeklis A."/>
            <person name="Afonin A."/>
        </authorList>
    </citation>
    <scope>NUCLEOTIDE SEQUENCE</scope>
    <source>
        <strain evidence="1">Vaf-46</strain>
    </source>
</reference>
<dbReference type="Proteomes" id="UP000078465">
    <property type="component" value="Chromosome"/>
</dbReference>
<sequence>MSRRGRNYGLTTIIMWSSYSSVQRQGNGGTHEYFIMSPSSWSRRQDKTKLIRIAPAYRQRHRDGPLNSSAIIEDTISTLANTMRMYVEAHMRFGDLFKIDPEEAIDNIDRAFEMKLEAFHTLYDVSKKLFPYFDHGDTALIIMVRNAIHHRDHPLFRSLKRRLHLDEGGVERWLGASFLLASHPTLHGAPVLISHHVRMDDIDARLDPSRASPYLDTFVGGTKAADRLKLIDHQLGFPEIRKFRSQHRYPDDQTYLDLLPIFVSAVCKVFKAMKVAGISFKGSDARTYLIPFTSELEIDLGRQTFKQLRLRGWGPLDLIPIPIG</sequence>
<gene>
    <name evidence="1" type="ORF">A4U53_033060</name>
</gene>
<dbReference type="EMBL" id="CP171853">
    <property type="protein sequence ID" value="XKM40675.1"/>
    <property type="molecule type" value="Genomic_DNA"/>
</dbReference>
<name>A0ACD5ENS6_9HYPH</name>
<organism evidence="1 2">
    <name type="scientific">Rhizobium ruizarguesonis</name>
    <dbReference type="NCBI Taxonomy" id="2081791"/>
    <lineage>
        <taxon>Bacteria</taxon>
        <taxon>Pseudomonadati</taxon>
        <taxon>Pseudomonadota</taxon>
        <taxon>Alphaproteobacteria</taxon>
        <taxon>Hyphomicrobiales</taxon>
        <taxon>Rhizobiaceae</taxon>
        <taxon>Rhizobium/Agrobacterium group</taxon>
        <taxon>Rhizobium</taxon>
    </lineage>
</organism>
<evidence type="ECO:0000313" key="1">
    <source>
        <dbReference type="EMBL" id="XKM40675.1"/>
    </source>
</evidence>
<proteinExistence type="predicted"/>